<gene>
    <name evidence="2" type="ORF">KDW03_00410</name>
</gene>
<dbReference type="AlphaFoldDB" id="A0AAX3BDG1"/>
<name>A0AAX3BDG1_9SPIR</name>
<dbReference type="PANTHER" id="PTHR12905">
    <property type="entry name" value="METALLOPHOSPHOESTERASE"/>
    <property type="match status" value="1"/>
</dbReference>
<organism evidence="2 3">
    <name type="scientific">Thermospira aquatica</name>
    <dbReference type="NCBI Taxonomy" id="2828656"/>
    <lineage>
        <taxon>Bacteria</taxon>
        <taxon>Pseudomonadati</taxon>
        <taxon>Spirochaetota</taxon>
        <taxon>Spirochaetia</taxon>
        <taxon>Brevinematales</taxon>
        <taxon>Thermospiraceae</taxon>
        <taxon>Thermospira</taxon>
    </lineage>
</organism>
<evidence type="ECO:0000313" key="3">
    <source>
        <dbReference type="Proteomes" id="UP001056539"/>
    </source>
</evidence>
<dbReference type="Gene3D" id="3.60.21.10">
    <property type="match status" value="1"/>
</dbReference>
<feature type="domain" description="Calcineurin-like phosphoesterase" evidence="1">
    <location>
        <begin position="1"/>
        <end position="195"/>
    </location>
</feature>
<reference evidence="2" key="1">
    <citation type="submission" date="2021-04" db="EMBL/GenBank/DDBJ databases">
        <authorList>
            <person name="Postec A."/>
        </authorList>
    </citation>
    <scope>NUCLEOTIDE SEQUENCE</scope>
    <source>
        <strain evidence="2">F1F22</strain>
    </source>
</reference>
<protein>
    <submittedName>
        <fullName evidence="2">Metallophosphoesterase</fullName>
    </submittedName>
</protein>
<keyword evidence="3" id="KW-1185">Reference proteome</keyword>
<dbReference type="InterPro" id="IPR051693">
    <property type="entry name" value="UPF0046_metallophosphoest"/>
</dbReference>
<dbReference type="Proteomes" id="UP001056539">
    <property type="component" value="Chromosome"/>
</dbReference>
<evidence type="ECO:0000259" key="1">
    <source>
        <dbReference type="Pfam" id="PF00149"/>
    </source>
</evidence>
<accession>A0AAX3BDG1</accession>
<dbReference type="SUPFAM" id="SSF56300">
    <property type="entry name" value="Metallo-dependent phosphatases"/>
    <property type="match status" value="1"/>
</dbReference>
<dbReference type="InterPro" id="IPR004843">
    <property type="entry name" value="Calcineurin-like_PHP"/>
</dbReference>
<dbReference type="RefSeq" id="WP_271435433.1">
    <property type="nucleotide sequence ID" value="NZ_CP073355.1"/>
</dbReference>
<dbReference type="PANTHER" id="PTHR12905:SF0">
    <property type="entry name" value="CALCINEURIN-LIKE PHOSPHOESTERASE DOMAIN-CONTAINING PROTEIN"/>
    <property type="match status" value="1"/>
</dbReference>
<dbReference type="GO" id="GO:0016787">
    <property type="term" value="F:hydrolase activity"/>
    <property type="evidence" value="ECO:0007669"/>
    <property type="project" value="InterPro"/>
</dbReference>
<sequence>MKLLVVSDVVNQKLYSPLVTTVAKDVDIIISCGDLPMYYLDYLVSSLNKPLFYVCGNHDHYTKKKTWCEGLREVNDFKYHSLNYQKKCFFGGVNIDMKVVEKNKVLFAGLEGSYLYNYGEHQYNENQMWNRILMMSPSLFYNRLRHHRYVDVVVSHAPPYGIHDQSDLPHRGFEAFVSFIKTFKPKVWLHGHTHLYDRNATRITKVNGTYVINSYDYQIIDLDQYLGENR</sequence>
<dbReference type="EMBL" id="CP073355">
    <property type="protein sequence ID" value="URA10302.1"/>
    <property type="molecule type" value="Genomic_DNA"/>
</dbReference>
<dbReference type="InterPro" id="IPR029052">
    <property type="entry name" value="Metallo-depent_PP-like"/>
</dbReference>
<proteinExistence type="predicted"/>
<reference evidence="2" key="2">
    <citation type="submission" date="2022-06" db="EMBL/GenBank/DDBJ databases">
        <title>Thermospira aquatica gen. nov., sp. nov.</title>
        <authorList>
            <person name="Ben Ali Gam Z."/>
            <person name="Labat M."/>
        </authorList>
    </citation>
    <scope>NUCLEOTIDE SEQUENCE</scope>
    <source>
        <strain evidence="2">F1F22</strain>
    </source>
</reference>
<dbReference type="KEGG" id="taqu:KDW03_00410"/>
<dbReference type="Pfam" id="PF00149">
    <property type="entry name" value="Metallophos"/>
    <property type="match status" value="1"/>
</dbReference>
<evidence type="ECO:0000313" key="2">
    <source>
        <dbReference type="EMBL" id="URA10302.1"/>
    </source>
</evidence>